<keyword evidence="2" id="KW-1185">Reference proteome</keyword>
<proteinExistence type="predicted"/>
<evidence type="ECO:0000313" key="2">
    <source>
        <dbReference type="Proteomes" id="UP001296943"/>
    </source>
</evidence>
<organism evidence="1 2">
    <name type="scientific">Aquibacillus albus</name>
    <dbReference type="NCBI Taxonomy" id="1168171"/>
    <lineage>
        <taxon>Bacteria</taxon>
        <taxon>Bacillati</taxon>
        <taxon>Bacillota</taxon>
        <taxon>Bacilli</taxon>
        <taxon>Bacillales</taxon>
        <taxon>Bacillaceae</taxon>
        <taxon>Aquibacillus</taxon>
    </lineage>
</organism>
<protein>
    <submittedName>
        <fullName evidence="1">Uncharacterized protein</fullName>
    </submittedName>
</protein>
<dbReference type="Proteomes" id="UP001296943">
    <property type="component" value="Unassembled WGS sequence"/>
</dbReference>
<name>A0ABS2MWH0_9BACI</name>
<sequence length="52" mass="6194">MNCWNFLKLYPPQRSWKTASVMVQKGKRYMDNQQPSSCAEMLEKVQRLENTV</sequence>
<gene>
    <name evidence="1" type="ORF">JOC48_000716</name>
</gene>
<reference evidence="1 2" key="1">
    <citation type="submission" date="2021-01" db="EMBL/GenBank/DDBJ databases">
        <title>Genomic Encyclopedia of Type Strains, Phase IV (KMG-IV): sequencing the most valuable type-strain genomes for metagenomic binning, comparative biology and taxonomic classification.</title>
        <authorList>
            <person name="Goeker M."/>
        </authorList>
    </citation>
    <scope>NUCLEOTIDE SEQUENCE [LARGE SCALE GENOMIC DNA]</scope>
    <source>
        <strain evidence="1 2">DSM 23711</strain>
    </source>
</reference>
<dbReference type="RefSeq" id="WP_204497679.1">
    <property type="nucleotide sequence ID" value="NZ_JAFBDR010000003.1"/>
</dbReference>
<accession>A0ABS2MWH0</accession>
<dbReference type="EMBL" id="JAFBDR010000003">
    <property type="protein sequence ID" value="MBM7570238.1"/>
    <property type="molecule type" value="Genomic_DNA"/>
</dbReference>
<comment type="caution">
    <text evidence="1">The sequence shown here is derived from an EMBL/GenBank/DDBJ whole genome shotgun (WGS) entry which is preliminary data.</text>
</comment>
<evidence type="ECO:0000313" key="1">
    <source>
        <dbReference type="EMBL" id="MBM7570238.1"/>
    </source>
</evidence>